<keyword evidence="2" id="KW-1185">Reference proteome</keyword>
<dbReference type="AlphaFoldDB" id="C6M2R1"/>
<dbReference type="EMBL" id="ACKO02000003">
    <property type="protein sequence ID" value="EET45582.1"/>
    <property type="molecule type" value="Genomic_DNA"/>
</dbReference>
<reference evidence="1" key="1">
    <citation type="submission" date="2009-07" db="EMBL/GenBank/DDBJ databases">
        <authorList>
            <person name="Weinstock G."/>
            <person name="Sodergren E."/>
            <person name="Clifton S."/>
            <person name="Fulton L."/>
            <person name="Fulton B."/>
            <person name="Courtney L."/>
            <person name="Fronick C."/>
            <person name="Harrison M."/>
            <person name="Strong C."/>
            <person name="Farmer C."/>
            <person name="Delahaunty K."/>
            <person name="Markovic C."/>
            <person name="Hall O."/>
            <person name="Minx P."/>
            <person name="Tomlinson C."/>
            <person name="Mitreva M."/>
            <person name="Nelson J."/>
            <person name="Hou S."/>
            <person name="Wollam A."/>
            <person name="Pepin K.H."/>
            <person name="Johnson M."/>
            <person name="Bhonagiri V."/>
            <person name="Nash W.E."/>
            <person name="Warren W."/>
            <person name="Chinwalla A."/>
            <person name="Mardis E.R."/>
            <person name="Wilson R.K."/>
        </authorList>
    </citation>
    <scope>NUCLEOTIDE SEQUENCE [LARGE SCALE GENOMIC DNA]</scope>
    <source>
        <strain evidence="1">ATCC 29256</strain>
    </source>
</reference>
<gene>
    <name evidence="1" type="ORF">NEISICOT_00800</name>
</gene>
<sequence>MPPCLFQTTFLNERSFFNACRLCSHREVQTAGGCFLFQSTINLF</sequence>
<dbReference type="Proteomes" id="UP000005365">
    <property type="component" value="Unassembled WGS sequence"/>
</dbReference>
<proteinExistence type="predicted"/>
<protein>
    <submittedName>
        <fullName evidence="1">Uncharacterized protein</fullName>
    </submittedName>
</protein>
<organism evidence="1 2">
    <name type="scientific">Neisseria sicca ATCC 29256</name>
    <dbReference type="NCBI Taxonomy" id="547045"/>
    <lineage>
        <taxon>Bacteria</taxon>
        <taxon>Pseudomonadati</taxon>
        <taxon>Pseudomonadota</taxon>
        <taxon>Betaproteobacteria</taxon>
        <taxon>Neisseriales</taxon>
        <taxon>Neisseriaceae</taxon>
        <taxon>Neisseria</taxon>
    </lineage>
</organism>
<evidence type="ECO:0000313" key="2">
    <source>
        <dbReference type="Proteomes" id="UP000005365"/>
    </source>
</evidence>
<name>C6M2R1_NEISI</name>
<comment type="caution">
    <text evidence="1">The sequence shown here is derived from an EMBL/GenBank/DDBJ whole genome shotgun (WGS) entry which is preliminary data.</text>
</comment>
<evidence type="ECO:0000313" key="1">
    <source>
        <dbReference type="EMBL" id="EET45582.1"/>
    </source>
</evidence>
<accession>C6M2R1</accession>